<dbReference type="Gene3D" id="2.60.40.10">
    <property type="entry name" value="Immunoglobulins"/>
    <property type="match status" value="1"/>
</dbReference>
<dbReference type="Gene3D" id="3.20.20.80">
    <property type="entry name" value="Glycosidases"/>
    <property type="match status" value="1"/>
</dbReference>
<dbReference type="InterPro" id="IPR005323">
    <property type="entry name" value="CBM41_pullulanase"/>
</dbReference>
<dbReference type="AlphaFoldDB" id="A0A6J6GTM8"/>
<dbReference type="InterPro" id="IPR013780">
    <property type="entry name" value="Glyco_hydro_b"/>
</dbReference>
<dbReference type="Gene3D" id="2.60.40.1110">
    <property type="match status" value="1"/>
</dbReference>
<protein>
    <recommendedName>
        <fullName evidence="6">pullulanase</fullName>
        <ecNumber evidence="6">3.2.1.41</ecNumber>
    </recommendedName>
    <alternativeName>
        <fullName evidence="7">Alpha-dextrin endo-1,6-alpha-glucosidase</fullName>
    </alternativeName>
    <alternativeName>
        <fullName evidence="8">Pullulan 6-glucanohydrolase</fullName>
    </alternativeName>
</protein>
<dbReference type="SMART" id="SM00642">
    <property type="entry name" value="Aamy"/>
    <property type="match status" value="1"/>
</dbReference>
<evidence type="ECO:0000256" key="6">
    <source>
        <dbReference type="ARBA" id="ARBA00024062"/>
    </source>
</evidence>
<dbReference type="SUPFAM" id="SSF51445">
    <property type="entry name" value="(Trans)glycosidases"/>
    <property type="match status" value="1"/>
</dbReference>
<keyword evidence="4" id="KW-0326">Glycosidase</keyword>
<evidence type="ECO:0000313" key="10">
    <source>
        <dbReference type="EMBL" id="CAB4603650.1"/>
    </source>
</evidence>
<dbReference type="EMBL" id="CAEZUS010000024">
    <property type="protein sequence ID" value="CAB4603650.1"/>
    <property type="molecule type" value="Genomic_DNA"/>
</dbReference>
<dbReference type="SUPFAM" id="SSF49452">
    <property type="entry name" value="Starch-binding domain-like"/>
    <property type="match status" value="1"/>
</dbReference>
<organism evidence="10">
    <name type="scientific">freshwater metagenome</name>
    <dbReference type="NCBI Taxonomy" id="449393"/>
    <lineage>
        <taxon>unclassified sequences</taxon>
        <taxon>metagenomes</taxon>
        <taxon>ecological metagenomes</taxon>
    </lineage>
</organism>
<dbReference type="CDD" id="cd02860">
    <property type="entry name" value="E_set_Pullulanase"/>
    <property type="match status" value="1"/>
</dbReference>
<dbReference type="InterPro" id="IPR013784">
    <property type="entry name" value="Carb-bd-like_fold"/>
</dbReference>
<dbReference type="Pfam" id="PF02922">
    <property type="entry name" value="CBM_48"/>
    <property type="match status" value="1"/>
</dbReference>
<dbReference type="InterPro" id="IPR006047">
    <property type="entry name" value="GH13_cat_dom"/>
</dbReference>
<dbReference type="Gene3D" id="2.60.40.1180">
    <property type="entry name" value="Golgi alpha-mannosidase II"/>
    <property type="match status" value="1"/>
</dbReference>
<evidence type="ECO:0000259" key="9">
    <source>
        <dbReference type="SMART" id="SM00642"/>
    </source>
</evidence>
<evidence type="ECO:0000256" key="4">
    <source>
        <dbReference type="ARBA" id="ARBA00023295"/>
    </source>
</evidence>
<dbReference type="InterPro" id="IPR049117">
    <property type="entry name" value="pulA_all-beta"/>
</dbReference>
<dbReference type="InterPro" id="IPR004193">
    <property type="entry name" value="Glyco_hydro_13_N"/>
</dbReference>
<evidence type="ECO:0000256" key="2">
    <source>
        <dbReference type="ARBA" id="ARBA00022729"/>
    </source>
</evidence>
<dbReference type="EC" id="3.2.1.41" evidence="6"/>
<dbReference type="NCBIfam" id="TIGR02104">
    <property type="entry name" value="pulA_typeI"/>
    <property type="match status" value="1"/>
</dbReference>
<dbReference type="InterPro" id="IPR011840">
    <property type="entry name" value="PulA_typeI"/>
</dbReference>
<reference evidence="10" key="1">
    <citation type="submission" date="2020-05" db="EMBL/GenBank/DDBJ databases">
        <authorList>
            <person name="Chiriac C."/>
            <person name="Salcher M."/>
            <person name="Ghai R."/>
            <person name="Kavagutti S V."/>
        </authorList>
    </citation>
    <scope>NUCLEOTIDE SEQUENCE</scope>
</reference>
<dbReference type="CDD" id="cd11341">
    <property type="entry name" value="AmyAc_Pullulanase_LD-like"/>
    <property type="match status" value="1"/>
</dbReference>
<name>A0A6J6GTM8_9ZZZZ</name>
<keyword evidence="2" id="KW-0732">Signal</keyword>
<accession>A0A6J6GTM8</accession>
<dbReference type="GO" id="GO:0005975">
    <property type="term" value="P:carbohydrate metabolic process"/>
    <property type="evidence" value="ECO:0007669"/>
    <property type="project" value="InterPro"/>
</dbReference>
<keyword evidence="3" id="KW-0378">Hydrolase</keyword>
<evidence type="ECO:0000256" key="5">
    <source>
        <dbReference type="ARBA" id="ARBA00023965"/>
    </source>
</evidence>
<evidence type="ECO:0000256" key="8">
    <source>
        <dbReference type="ARBA" id="ARBA00031076"/>
    </source>
</evidence>
<dbReference type="InterPro" id="IPR017853">
    <property type="entry name" value="GH"/>
</dbReference>
<dbReference type="CDD" id="cd10315">
    <property type="entry name" value="CBM41_pullulanase"/>
    <property type="match status" value="1"/>
</dbReference>
<dbReference type="InterPro" id="IPR014756">
    <property type="entry name" value="Ig_E-set"/>
</dbReference>
<dbReference type="Pfam" id="PF03714">
    <property type="entry name" value="PUD"/>
    <property type="match status" value="1"/>
</dbReference>
<comment type="similarity">
    <text evidence="1">Belongs to the glycosyl hydrolase 13 family.</text>
</comment>
<dbReference type="GO" id="GO:0051060">
    <property type="term" value="F:pullulanase activity"/>
    <property type="evidence" value="ECO:0007669"/>
    <property type="project" value="UniProtKB-EC"/>
</dbReference>
<comment type="catalytic activity">
    <reaction evidence="5">
        <text>Hydrolysis of (1-&gt;6)-alpha-D-glucosidic linkages in pullulan, amylopectin and glycogen, and in the alpha- and beta-limit dextrins of amylopectin and glycogen.</text>
        <dbReference type="EC" id="3.2.1.41"/>
    </reaction>
</comment>
<dbReference type="InterPro" id="IPR013783">
    <property type="entry name" value="Ig-like_fold"/>
</dbReference>
<evidence type="ECO:0000256" key="1">
    <source>
        <dbReference type="ARBA" id="ARBA00008061"/>
    </source>
</evidence>
<feature type="domain" description="Glycosyl hydrolase family 13 catalytic" evidence="9">
    <location>
        <begin position="330"/>
        <end position="702"/>
    </location>
</feature>
<gene>
    <name evidence="10" type="ORF">UFOPK1852_00255</name>
</gene>
<evidence type="ECO:0000256" key="7">
    <source>
        <dbReference type="ARBA" id="ARBA00029618"/>
    </source>
</evidence>
<dbReference type="PANTHER" id="PTHR43002">
    <property type="entry name" value="GLYCOGEN DEBRANCHING ENZYME"/>
    <property type="match status" value="1"/>
</dbReference>
<proteinExistence type="inferred from homology"/>
<dbReference type="Pfam" id="PF21653">
    <property type="entry name" value="pulA_all-beta"/>
    <property type="match status" value="1"/>
</dbReference>
<sequence>MRNSTFTRPSSSTHRSIFQRAFALVAIAVMAAVGLPAIATAANPAVITLTVHYQRPEADYATWNLWLWRNLGSGSDAEVSKAGVQFTGDDDFGKVVTVEINNMDKYENVGIIVRKGEWAAKDVSADRFIDKFKADGTAEVWLRQADPVIYYEKPTGEVVIPEGNKLAKLYDSADFISKYTYTGNDLGNTYSKTETKMRVWAPTATAVKVVTYATADALADEGVETAMTQDVNGTWVAAIAGDKEGLIYNYRVTVDGNTNEAVDPYVRATTINGERGVVVDLAKTNPANWNKAKPAFSGKATDAVIYELHVRDLSMDSSSGIPAAHKGKFLAFTDLNTTNNGQKTGVSAIKDLGVTHVELLPIFDFASVDEASPSFNWGYDPKNYNVPEGSYSSDPTKPTARITELKQAIQAMHDQKLRVNMDVVYNHVYNAGNFSQETIVPGYWFRTDETGELTNGSGCGNDVASERPMVRKFIVDSVKYWASEYNLDGFRFDLMGLMDIETINEVTAALKAIDPTIIVIGEGWNMGTLPEDQKANQINIAKLNNVAHFNDQIRDGLKGSVFNATDTGWATGKVSAASDIFAGIVGNIDYSAAFLTKWTTTAPGQSVNYVEAHDNLTLADKLTASVKGVSPAGVAQLSQFASSVAFLSQGVPFLQAGQEFLRSKNGNDNSYNADDATNSLKWSTKVKYVATTKYYQGLFALRAAHPAFRMTTTAQVKANLKFIKTPSNVIAYTLNGKAVKDKATTIVVIHNPNAAAATVTLPNKKKWAIVVKGGVAGTKTIESITAAKVNVAGQSTMVLTQ</sequence>
<dbReference type="GO" id="GO:0030246">
    <property type="term" value="F:carbohydrate binding"/>
    <property type="evidence" value="ECO:0007669"/>
    <property type="project" value="InterPro"/>
</dbReference>
<dbReference type="SUPFAM" id="SSF81296">
    <property type="entry name" value="E set domains"/>
    <property type="match status" value="1"/>
</dbReference>
<evidence type="ECO:0000256" key="3">
    <source>
        <dbReference type="ARBA" id="ARBA00022801"/>
    </source>
</evidence>